<sequence>MRVIEIGGPFFFGSASQLVERVDPVIGTRAVVFDCSRVPFMDLSAEFALEEMVEGLAAQSITSYVVVPEAIRTQLLALASTTLTPQILMPDLAAALTAAHEEEGQVSAH</sequence>
<feature type="domain" description="STAS" evidence="1">
    <location>
        <begin position="1"/>
        <end position="99"/>
    </location>
</feature>
<dbReference type="AlphaFoldDB" id="A0A645JFY6"/>
<evidence type="ECO:0000259" key="1">
    <source>
        <dbReference type="PROSITE" id="PS50801"/>
    </source>
</evidence>
<reference evidence="2" key="1">
    <citation type="submission" date="2019-08" db="EMBL/GenBank/DDBJ databases">
        <authorList>
            <person name="Kucharzyk K."/>
            <person name="Murdoch R.W."/>
            <person name="Higgins S."/>
            <person name="Loffler F."/>
        </authorList>
    </citation>
    <scope>NUCLEOTIDE SEQUENCE</scope>
</reference>
<dbReference type="Gene3D" id="3.30.750.24">
    <property type="entry name" value="STAS domain"/>
    <property type="match status" value="1"/>
</dbReference>
<dbReference type="InterPro" id="IPR002645">
    <property type="entry name" value="STAS_dom"/>
</dbReference>
<dbReference type="SUPFAM" id="SSF52091">
    <property type="entry name" value="SpoIIaa-like"/>
    <property type="match status" value="1"/>
</dbReference>
<dbReference type="Pfam" id="PF01740">
    <property type="entry name" value="STAS"/>
    <property type="match status" value="1"/>
</dbReference>
<evidence type="ECO:0000313" key="2">
    <source>
        <dbReference type="EMBL" id="MPN61579.1"/>
    </source>
</evidence>
<dbReference type="CDD" id="cd07042">
    <property type="entry name" value="STAS_SulP_like_sulfate_transporter"/>
    <property type="match status" value="1"/>
</dbReference>
<protein>
    <recommendedName>
        <fullName evidence="1">STAS domain-containing protein</fullName>
    </recommendedName>
</protein>
<dbReference type="EMBL" id="VSSQ01138379">
    <property type="protein sequence ID" value="MPN61579.1"/>
    <property type="molecule type" value="Genomic_DNA"/>
</dbReference>
<gene>
    <name evidence="2" type="ORF">SDC9_209317</name>
</gene>
<name>A0A645JFY6_9ZZZZ</name>
<accession>A0A645JFY6</accession>
<organism evidence="2">
    <name type="scientific">bioreactor metagenome</name>
    <dbReference type="NCBI Taxonomy" id="1076179"/>
    <lineage>
        <taxon>unclassified sequences</taxon>
        <taxon>metagenomes</taxon>
        <taxon>ecological metagenomes</taxon>
    </lineage>
</organism>
<dbReference type="InterPro" id="IPR036513">
    <property type="entry name" value="STAS_dom_sf"/>
</dbReference>
<dbReference type="PROSITE" id="PS50801">
    <property type="entry name" value="STAS"/>
    <property type="match status" value="1"/>
</dbReference>
<comment type="caution">
    <text evidence="2">The sequence shown here is derived from an EMBL/GenBank/DDBJ whole genome shotgun (WGS) entry which is preliminary data.</text>
</comment>
<proteinExistence type="predicted"/>